<evidence type="ECO:0000313" key="8">
    <source>
        <dbReference type="Proteomes" id="UP001274830"/>
    </source>
</evidence>
<dbReference type="GO" id="GO:0005948">
    <property type="term" value="C:acetolactate synthase complex"/>
    <property type="evidence" value="ECO:0007669"/>
    <property type="project" value="TreeGrafter"/>
</dbReference>
<evidence type="ECO:0000259" key="4">
    <source>
        <dbReference type="Pfam" id="PF00205"/>
    </source>
</evidence>
<dbReference type="PANTHER" id="PTHR18968:SF129">
    <property type="entry name" value="ACETOLACTATE SYNTHASE"/>
    <property type="match status" value="1"/>
</dbReference>
<dbReference type="InterPro" id="IPR045229">
    <property type="entry name" value="TPP_enz"/>
</dbReference>
<dbReference type="CDD" id="cd07035">
    <property type="entry name" value="TPP_PYR_POX_like"/>
    <property type="match status" value="1"/>
</dbReference>
<evidence type="ECO:0008006" key="9">
    <source>
        <dbReference type="Google" id="ProtNLM"/>
    </source>
</evidence>
<dbReference type="PANTHER" id="PTHR18968">
    <property type="entry name" value="THIAMINE PYROPHOSPHATE ENZYMES"/>
    <property type="match status" value="1"/>
</dbReference>
<dbReference type="NCBIfam" id="TIGR02418">
    <property type="entry name" value="acolac_catab"/>
    <property type="match status" value="1"/>
</dbReference>
<sequence>MAPKQEEVQQVAEILVNSIYNAGIKTVFGIPGAKVDAVFDRLSDHSEIKLVVCRHEQNAAFMAAATGRITGLPGVCIATSGPGAGNLTTGLVTATTEGDPVVAIVGSVPRLMSTKHTHQSMPALEILRPASKMASGVDVEDQASEVLLSCFRVANTSPKGSCVMSLPMDIAGGKSKITAFPPHAFKAPLYGPAPSQEIAKVAKMISEAKLPVLFLGQRASSAIVVSAVRNFLAKHPIAVVETFQAAGAIPEDQAGRVFFGRVGLFRNQTGDRILQKSDLVITLGYDPSEYDAFAWNPKGDISLVHVDYTSCDYGAYYHPSTELLGSVRENILALSESVTHVSNPAEDTFCQGLSKELVSWRQQLDTFTSAKGLVHPLHFISQLQKRVSKDTTVCVDVGTVYIYMMRYFFAYEPRKLLCSNGQQTLGVGMPWAIAASLAQEKPCSEKVVSMSGDGGFMFSVQELSTAVQQGCNITHFIWNDEAFNMVEFQEEMKYGRSSGIKLGGVDFAKLAEAFGGKGYNINDSSELEKVMDEALAHKGVSLVNVRIDYSHAKELAGGLIKDSVG</sequence>
<organism evidence="7 8">
    <name type="scientific">Recurvomyces mirabilis</name>
    <dbReference type="NCBI Taxonomy" id="574656"/>
    <lineage>
        <taxon>Eukaryota</taxon>
        <taxon>Fungi</taxon>
        <taxon>Dikarya</taxon>
        <taxon>Ascomycota</taxon>
        <taxon>Pezizomycotina</taxon>
        <taxon>Dothideomycetes</taxon>
        <taxon>Dothideomycetidae</taxon>
        <taxon>Mycosphaerellales</taxon>
        <taxon>Teratosphaeriaceae</taxon>
        <taxon>Recurvomyces</taxon>
    </lineage>
</organism>
<reference evidence="7" key="1">
    <citation type="submission" date="2023-07" db="EMBL/GenBank/DDBJ databases">
        <title>Black Yeasts Isolated from many extreme environments.</title>
        <authorList>
            <person name="Coleine C."/>
            <person name="Stajich J.E."/>
            <person name="Selbmann L."/>
        </authorList>
    </citation>
    <scope>NUCLEOTIDE SEQUENCE</scope>
    <source>
        <strain evidence="7">CCFEE 5485</strain>
    </source>
</reference>
<evidence type="ECO:0000313" key="7">
    <source>
        <dbReference type="EMBL" id="KAK3675489.1"/>
    </source>
</evidence>
<dbReference type="Proteomes" id="UP001274830">
    <property type="component" value="Unassembled WGS sequence"/>
</dbReference>
<feature type="domain" description="Thiamine pyrophosphate enzyme TPP-binding" evidence="5">
    <location>
        <begin position="396"/>
        <end position="545"/>
    </location>
</feature>
<dbReference type="GO" id="GO:0009099">
    <property type="term" value="P:L-valine biosynthetic process"/>
    <property type="evidence" value="ECO:0007669"/>
    <property type="project" value="TreeGrafter"/>
</dbReference>
<dbReference type="FunFam" id="3.40.50.970:FF:000007">
    <property type="entry name" value="Acetolactate synthase"/>
    <property type="match status" value="1"/>
</dbReference>
<evidence type="ECO:0000259" key="6">
    <source>
        <dbReference type="Pfam" id="PF02776"/>
    </source>
</evidence>
<dbReference type="GO" id="GO:0009097">
    <property type="term" value="P:isoleucine biosynthetic process"/>
    <property type="evidence" value="ECO:0007669"/>
    <property type="project" value="TreeGrafter"/>
</dbReference>
<comment type="similarity">
    <text evidence="1 3">Belongs to the TPP enzyme family.</text>
</comment>
<feature type="domain" description="Thiamine pyrophosphate enzyme central" evidence="4">
    <location>
        <begin position="198"/>
        <end position="332"/>
    </location>
</feature>
<dbReference type="GO" id="GO:0034077">
    <property type="term" value="P:butanediol metabolic process"/>
    <property type="evidence" value="ECO:0007669"/>
    <property type="project" value="InterPro"/>
</dbReference>
<dbReference type="Gene3D" id="3.40.50.1220">
    <property type="entry name" value="TPP-binding domain"/>
    <property type="match status" value="1"/>
</dbReference>
<dbReference type="GO" id="GO:0003984">
    <property type="term" value="F:acetolactate synthase activity"/>
    <property type="evidence" value="ECO:0007669"/>
    <property type="project" value="InterPro"/>
</dbReference>
<evidence type="ECO:0000256" key="1">
    <source>
        <dbReference type="ARBA" id="ARBA00007812"/>
    </source>
</evidence>
<gene>
    <name evidence="7" type="ORF">LTR78_004572</name>
</gene>
<dbReference type="NCBIfam" id="NF006378">
    <property type="entry name" value="PRK08617.1"/>
    <property type="match status" value="1"/>
</dbReference>
<protein>
    <recommendedName>
        <fullName evidence="9">Pyruvate decarboxylase</fullName>
    </recommendedName>
</protein>
<evidence type="ECO:0000259" key="5">
    <source>
        <dbReference type="Pfam" id="PF02775"/>
    </source>
</evidence>
<dbReference type="SUPFAM" id="SSF52518">
    <property type="entry name" value="Thiamin diphosphate-binding fold (THDP-binding)"/>
    <property type="match status" value="2"/>
</dbReference>
<comment type="caution">
    <text evidence="7">The sequence shown here is derived from an EMBL/GenBank/DDBJ whole genome shotgun (WGS) entry which is preliminary data.</text>
</comment>
<dbReference type="InterPro" id="IPR029035">
    <property type="entry name" value="DHS-like_NAD/FAD-binding_dom"/>
</dbReference>
<dbReference type="InterPro" id="IPR012000">
    <property type="entry name" value="Thiamin_PyroP_enz_cen_dom"/>
</dbReference>
<dbReference type="AlphaFoldDB" id="A0AAE1C2D5"/>
<dbReference type="GO" id="GO:0030976">
    <property type="term" value="F:thiamine pyrophosphate binding"/>
    <property type="evidence" value="ECO:0007669"/>
    <property type="project" value="InterPro"/>
</dbReference>
<dbReference type="InterPro" id="IPR012001">
    <property type="entry name" value="Thiamin_PyroP_enz_TPP-bd_dom"/>
</dbReference>
<dbReference type="InterPro" id="IPR029061">
    <property type="entry name" value="THDP-binding"/>
</dbReference>
<dbReference type="InterPro" id="IPR012782">
    <property type="entry name" value="Acetolactate_synth_catblc"/>
</dbReference>
<accession>A0AAE1C2D5</accession>
<evidence type="ECO:0000256" key="2">
    <source>
        <dbReference type="ARBA" id="ARBA00023052"/>
    </source>
</evidence>
<dbReference type="GO" id="GO:0050660">
    <property type="term" value="F:flavin adenine dinucleotide binding"/>
    <property type="evidence" value="ECO:0007669"/>
    <property type="project" value="TreeGrafter"/>
</dbReference>
<dbReference type="SUPFAM" id="SSF52467">
    <property type="entry name" value="DHS-like NAD/FAD-binding domain"/>
    <property type="match status" value="1"/>
</dbReference>
<dbReference type="Pfam" id="PF02776">
    <property type="entry name" value="TPP_enzyme_N"/>
    <property type="match status" value="1"/>
</dbReference>
<evidence type="ECO:0000256" key="3">
    <source>
        <dbReference type="RuleBase" id="RU362132"/>
    </source>
</evidence>
<feature type="domain" description="Thiamine pyrophosphate enzyme N-terminal TPP-binding" evidence="6">
    <location>
        <begin position="10"/>
        <end position="120"/>
    </location>
</feature>
<dbReference type="Gene3D" id="3.40.50.970">
    <property type="match status" value="2"/>
</dbReference>
<dbReference type="Pfam" id="PF02775">
    <property type="entry name" value="TPP_enzyme_C"/>
    <property type="match status" value="1"/>
</dbReference>
<keyword evidence="2 3" id="KW-0786">Thiamine pyrophosphate</keyword>
<name>A0AAE1C2D5_9PEZI</name>
<dbReference type="Pfam" id="PF00205">
    <property type="entry name" value="TPP_enzyme_M"/>
    <property type="match status" value="1"/>
</dbReference>
<keyword evidence="8" id="KW-1185">Reference proteome</keyword>
<dbReference type="InterPro" id="IPR011766">
    <property type="entry name" value="TPP_enzyme_TPP-bd"/>
</dbReference>
<dbReference type="EMBL" id="JAUTXT010000014">
    <property type="protein sequence ID" value="KAK3675489.1"/>
    <property type="molecule type" value="Genomic_DNA"/>
</dbReference>
<dbReference type="GO" id="GO:0000287">
    <property type="term" value="F:magnesium ion binding"/>
    <property type="evidence" value="ECO:0007669"/>
    <property type="project" value="InterPro"/>
</dbReference>
<proteinExistence type="inferred from homology"/>